<dbReference type="InterPro" id="IPR012001">
    <property type="entry name" value="Thiamin_PyroP_enz_TPP-bd_dom"/>
</dbReference>
<dbReference type="InterPro" id="IPR029035">
    <property type="entry name" value="DHS-like_NAD/FAD-binding_dom"/>
</dbReference>
<dbReference type="GO" id="GO:0003984">
    <property type="term" value="F:acetolactate synthase activity"/>
    <property type="evidence" value="ECO:0007669"/>
    <property type="project" value="InterPro"/>
</dbReference>
<dbReference type="PROSITE" id="PS00187">
    <property type="entry name" value="TPP_ENZYMES"/>
    <property type="match status" value="1"/>
</dbReference>
<dbReference type="InterPro" id="IPR012000">
    <property type="entry name" value="Thiamin_PyroP_enz_cen_dom"/>
</dbReference>
<protein>
    <submittedName>
        <fullName evidence="7">Acetolactate synthase</fullName>
    </submittedName>
</protein>
<dbReference type="EMBL" id="AZEY01000098">
    <property type="protein sequence ID" value="KRL64130.1"/>
    <property type="molecule type" value="Genomic_DNA"/>
</dbReference>
<dbReference type="InterPro" id="IPR000399">
    <property type="entry name" value="TPP-bd_CS"/>
</dbReference>
<reference evidence="7 8" key="1">
    <citation type="journal article" date="2015" name="Genome Announc.">
        <title>Expanding the biotechnology potential of lactobacilli through comparative genomics of 213 strains and associated genera.</title>
        <authorList>
            <person name="Sun Z."/>
            <person name="Harris H.M."/>
            <person name="McCann A."/>
            <person name="Guo C."/>
            <person name="Argimon S."/>
            <person name="Zhang W."/>
            <person name="Yang X."/>
            <person name="Jeffery I.B."/>
            <person name="Cooney J.C."/>
            <person name="Kagawa T.F."/>
            <person name="Liu W."/>
            <person name="Song Y."/>
            <person name="Salvetti E."/>
            <person name="Wrobel A."/>
            <person name="Rasinkangas P."/>
            <person name="Parkhill J."/>
            <person name="Rea M.C."/>
            <person name="O'Sullivan O."/>
            <person name="Ritari J."/>
            <person name="Douillard F.P."/>
            <person name="Paul Ross R."/>
            <person name="Yang R."/>
            <person name="Briner A.E."/>
            <person name="Felis G.E."/>
            <person name="de Vos W.M."/>
            <person name="Barrangou R."/>
            <person name="Klaenhammer T.R."/>
            <person name="Caufield P.W."/>
            <person name="Cui Y."/>
            <person name="Zhang H."/>
            <person name="O'Toole P.W."/>
        </authorList>
    </citation>
    <scope>NUCLEOTIDE SEQUENCE [LARGE SCALE GENOMIC DNA]</scope>
    <source>
        <strain evidence="7 8">DSM 14421</strain>
    </source>
</reference>
<sequence length="561" mass="60871">MLDMSNEKRGSQALIQTMINQGVKYVFGIPGAKVDQLFEDLTYSDDPRTPKLIVARHEQNAAFIAAGIGRLTGKPGVVATTSGPGVSNLVTGLITATTEADPVVALGGQVPRDDLARLTHQSIPSKELMANATKSSVEVQDANNLSEAFANAYQSAISPKAGAAFISLPADVLSDKVDRPEVKPLTKHENGRAADATLDQIIELLKHAKLPVILAGMRASTPENTAAIRSLLKKFPLPVVETYQGAGIISHELEDDFFGRVGLFRNQIGDTLLKRSDLVVSIGYDPVEYEARNWNVDRTGKVVNIDDVAPEISKDYQPDVIVVADIAGSLDALADRLPGEFKLSADTSKTLDNLRQEFDSENKVPTDVKPGTVHPLAIVRALQERVDDDTTVTVDVGSHYIWMARHFRIYEPRHLLFSNGMQTLGVSLPWAIAAALVRPGKPVVSVSGDGGFLFSGQELETAVRLNLNIVQLIWNDGYYDMVKFQEIAKYGKPAGVQFGPVDYVKYAESFGARGLRVTSPDDLGTTLDQAFKTKGPVIVDIPVDYSDNIKLKSALLKDILN</sequence>
<organism evidence="7 8">
    <name type="scientific">Lentilactobacillus diolivorans DSM 14421</name>
    <dbReference type="NCBI Taxonomy" id="1423739"/>
    <lineage>
        <taxon>Bacteria</taxon>
        <taxon>Bacillati</taxon>
        <taxon>Bacillota</taxon>
        <taxon>Bacilli</taxon>
        <taxon>Lactobacillales</taxon>
        <taxon>Lactobacillaceae</taxon>
        <taxon>Lentilactobacillus</taxon>
    </lineage>
</organism>
<evidence type="ECO:0000259" key="5">
    <source>
        <dbReference type="Pfam" id="PF02775"/>
    </source>
</evidence>
<feature type="domain" description="Thiamine pyrophosphate enzyme N-terminal TPP-binding" evidence="6">
    <location>
        <begin position="9"/>
        <end position="121"/>
    </location>
</feature>
<name>A0A0R1SC71_9LACO</name>
<dbReference type="GO" id="GO:0005948">
    <property type="term" value="C:acetolactate synthase complex"/>
    <property type="evidence" value="ECO:0007669"/>
    <property type="project" value="TreeGrafter"/>
</dbReference>
<keyword evidence="2 3" id="KW-0786">Thiamine pyrophosphate</keyword>
<dbReference type="InterPro" id="IPR045229">
    <property type="entry name" value="TPP_enz"/>
</dbReference>
<dbReference type="SUPFAM" id="SSF52518">
    <property type="entry name" value="Thiamin diphosphate-binding fold (THDP-binding)"/>
    <property type="match status" value="2"/>
</dbReference>
<dbReference type="InterPro" id="IPR029061">
    <property type="entry name" value="THDP-binding"/>
</dbReference>
<dbReference type="SUPFAM" id="SSF52467">
    <property type="entry name" value="DHS-like NAD/FAD-binding domain"/>
    <property type="match status" value="1"/>
</dbReference>
<dbReference type="AlphaFoldDB" id="A0A0R1SC71"/>
<dbReference type="InterPro" id="IPR012782">
    <property type="entry name" value="Acetolactate_synth_catblc"/>
</dbReference>
<dbReference type="Pfam" id="PF02775">
    <property type="entry name" value="TPP_enzyme_C"/>
    <property type="match status" value="1"/>
</dbReference>
<proteinExistence type="inferred from homology"/>
<comment type="caution">
    <text evidence="7">The sequence shown here is derived from an EMBL/GenBank/DDBJ whole genome shotgun (WGS) entry which is preliminary data.</text>
</comment>
<comment type="similarity">
    <text evidence="1 3">Belongs to the TPP enzyme family.</text>
</comment>
<dbReference type="NCBIfam" id="NF006378">
    <property type="entry name" value="PRK08617.1"/>
    <property type="match status" value="1"/>
</dbReference>
<dbReference type="GO" id="GO:0000287">
    <property type="term" value="F:magnesium ion binding"/>
    <property type="evidence" value="ECO:0007669"/>
    <property type="project" value="InterPro"/>
</dbReference>
<evidence type="ECO:0000313" key="7">
    <source>
        <dbReference type="EMBL" id="KRL64130.1"/>
    </source>
</evidence>
<dbReference type="InterPro" id="IPR011766">
    <property type="entry name" value="TPP_enzyme_TPP-bd"/>
</dbReference>
<dbReference type="FunFam" id="3.40.50.970:FF:000007">
    <property type="entry name" value="Acetolactate synthase"/>
    <property type="match status" value="1"/>
</dbReference>
<dbReference type="GO" id="GO:0034077">
    <property type="term" value="P:butanediol metabolic process"/>
    <property type="evidence" value="ECO:0007669"/>
    <property type="project" value="InterPro"/>
</dbReference>
<evidence type="ECO:0000256" key="1">
    <source>
        <dbReference type="ARBA" id="ARBA00007812"/>
    </source>
</evidence>
<dbReference type="GO" id="GO:0009099">
    <property type="term" value="P:L-valine biosynthetic process"/>
    <property type="evidence" value="ECO:0007669"/>
    <property type="project" value="TreeGrafter"/>
</dbReference>
<evidence type="ECO:0000259" key="6">
    <source>
        <dbReference type="Pfam" id="PF02776"/>
    </source>
</evidence>
<dbReference type="STRING" id="1423739.FC85_GL001401"/>
<dbReference type="NCBIfam" id="TIGR02418">
    <property type="entry name" value="acolac_catab"/>
    <property type="match status" value="1"/>
</dbReference>
<dbReference type="GO" id="GO:0009097">
    <property type="term" value="P:isoleucine biosynthetic process"/>
    <property type="evidence" value="ECO:0007669"/>
    <property type="project" value="TreeGrafter"/>
</dbReference>
<evidence type="ECO:0000256" key="2">
    <source>
        <dbReference type="ARBA" id="ARBA00023052"/>
    </source>
</evidence>
<dbReference type="GO" id="GO:0050660">
    <property type="term" value="F:flavin adenine dinucleotide binding"/>
    <property type="evidence" value="ECO:0007669"/>
    <property type="project" value="TreeGrafter"/>
</dbReference>
<accession>A0A0R1SC71</accession>
<evidence type="ECO:0000256" key="3">
    <source>
        <dbReference type="RuleBase" id="RU362132"/>
    </source>
</evidence>
<dbReference type="Gene3D" id="3.40.50.1220">
    <property type="entry name" value="TPP-binding domain"/>
    <property type="match status" value="1"/>
</dbReference>
<dbReference type="Pfam" id="PF00205">
    <property type="entry name" value="TPP_enzyme_M"/>
    <property type="match status" value="1"/>
</dbReference>
<dbReference type="Pfam" id="PF02776">
    <property type="entry name" value="TPP_enzyme_N"/>
    <property type="match status" value="1"/>
</dbReference>
<dbReference type="GO" id="GO:0030976">
    <property type="term" value="F:thiamine pyrophosphate binding"/>
    <property type="evidence" value="ECO:0007669"/>
    <property type="project" value="InterPro"/>
</dbReference>
<dbReference type="Proteomes" id="UP000052013">
    <property type="component" value="Unassembled WGS sequence"/>
</dbReference>
<dbReference type="Gene3D" id="3.40.50.970">
    <property type="match status" value="2"/>
</dbReference>
<gene>
    <name evidence="7" type="ORF">FC85_GL001401</name>
</gene>
<dbReference type="CDD" id="cd07035">
    <property type="entry name" value="TPP_PYR_POX_like"/>
    <property type="match status" value="1"/>
</dbReference>
<evidence type="ECO:0000313" key="8">
    <source>
        <dbReference type="Proteomes" id="UP000052013"/>
    </source>
</evidence>
<evidence type="ECO:0000259" key="4">
    <source>
        <dbReference type="Pfam" id="PF00205"/>
    </source>
</evidence>
<feature type="domain" description="Thiamine pyrophosphate enzyme TPP-binding" evidence="5">
    <location>
        <begin position="395"/>
        <end position="541"/>
    </location>
</feature>
<dbReference type="PANTHER" id="PTHR18968">
    <property type="entry name" value="THIAMINE PYROPHOSPHATE ENZYMES"/>
    <property type="match status" value="1"/>
</dbReference>
<dbReference type="PANTHER" id="PTHR18968:SF129">
    <property type="entry name" value="ACETOLACTATE SYNTHASE"/>
    <property type="match status" value="1"/>
</dbReference>
<dbReference type="PATRIC" id="fig|1423739.3.peg.1465"/>
<feature type="domain" description="Thiamine pyrophosphate enzyme central" evidence="4">
    <location>
        <begin position="198"/>
        <end position="333"/>
    </location>
</feature>